<sequence>MSCYTCHLTQYARSLVIADGRHGRFHFDLKGRPLLIYTPHVHKASTLDLSGEELRASFQEVAAFMEAIELPDYQIYASFGNWVNHNHVHWKIRADERSVLALRKRHLASDRLFAQGGAHSTSNSREEHREVVSRQVGEAPQSEAAARAAAEGAPEEGGTSGLPDDPEVVSVPGDGACLFAATFLCFYHTSKGKLPDPNSARFKAAVQKLRTETVNYVVQHWTWPLGGIRGNVTGKESVEMEYAADPGCPEIVDKESYAAHMVENRTFGGQTELLALSALLNVCILVHPAHDPENGEKGIFFASRAGPRSVERRRNVGRRPVLHLLFDADTQHYDAIISQARSQPAES</sequence>
<evidence type="ECO:0000313" key="3">
    <source>
        <dbReference type="EMBL" id="GAQ90390.1"/>
    </source>
</evidence>
<evidence type="ECO:0000256" key="1">
    <source>
        <dbReference type="SAM" id="MobiDB-lite"/>
    </source>
</evidence>
<name>A0A1Y1IHN6_KLENI</name>
<dbReference type="Proteomes" id="UP000054558">
    <property type="component" value="Unassembled WGS sequence"/>
</dbReference>
<accession>A0A1Y1IHN6</accession>
<dbReference type="InterPro" id="IPR038765">
    <property type="entry name" value="Papain-like_cys_pep_sf"/>
</dbReference>
<feature type="domain" description="OTU" evidence="2">
    <location>
        <begin position="166"/>
        <end position="339"/>
    </location>
</feature>
<reference evidence="3 4" key="1">
    <citation type="journal article" date="2014" name="Nat. Commun.">
        <title>Klebsormidium flaccidum genome reveals primary factors for plant terrestrial adaptation.</title>
        <authorList>
            <person name="Hori K."/>
            <person name="Maruyama F."/>
            <person name="Fujisawa T."/>
            <person name="Togashi T."/>
            <person name="Yamamoto N."/>
            <person name="Seo M."/>
            <person name="Sato S."/>
            <person name="Yamada T."/>
            <person name="Mori H."/>
            <person name="Tajima N."/>
            <person name="Moriyama T."/>
            <person name="Ikeuchi M."/>
            <person name="Watanabe M."/>
            <person name="Wada H."/>
            <person name="Kobayashi K."/>
            <person name="Saito M."/>
            <person name="Masuda T."/>
            <person name="Sasaki-Sekimoto Y."/>
            <person name="Mashiguchi K."/>
            <person name="Awai K."/>
            <person name="Shimojima M."/>
            <person name="Masuda S."/>
            <person name="Iwai M."/>
            <person name="Nobusawa T."/>
            <person name="Narise T."/>
            <person name="Kondo S."/>
            <person name="Saito H."/>
            <person name="Sato R."/>
            <person name="Murakawa M."/>
            <person name="Ihara Y."/>
            <person name="Oshima-Yamada Y."/>
            <person name="Ohtaka K."/>
            <person name="Satoh M."/>
            <person name="Sonobe K."/>
            <person name="Ishii M."/>
            <person name="Ohtani R."/>
            <person name="Kanamori-Sato M."/>
            <person name="Honoki R."/>
            <person name="Miyazaki D."/>
            <person name="Mochizuki H."/>
            <person name="Umetsu J."/>
            <person name="Higashi K."/>
            <person name="Shibata D."/>
            <person name="Kamiya Y."/>
            <person name="Sato N."/>
            <person name="Nakamura Y."/>
            <person name="Tabata S."/>
            <person name="Ida S."/>
            <person name="Kurokawa K."/>
            <person name="Ohta H."/>
        </authorList>
    </citation>
    <scope>NUCLEOTIDE SEQUENCE [LARGE SCALE GENOMIC DNA]</scope>
    <source>
        <strain evidence="3 4">NIES-2285</strain>
    </source>
</reference>
<dbReference type="EMBL" id="DF237583">
    <property type="protein sequence ID" value="GAQ90390.1"/>
    <property type="molecule type" value="Genomic_DNA"/>
</dbReference>
<dbReference type="InterPro" id="IPR036265">
    <property type="entry name" value="HIT-like_sf"/>
</dbReference>
<dbReference type="InterPro" id="IPR003323">
    <property type="entry name" value="OTU_dom"/>
</dbReference>
<dbReference type="PROSITE" id="PS50802">
    <property type="entry name" value="OTU"/>
    <property type="match status" value="1"/>
</dbReference>
<feature type="compositionally biased region" description="Low complexity" evidence="1">
    <location>
        <begin position="137"/>
        <end position="152"/>
    </location>
</feature>
<dbReference type="CDD" id="cd22744">
    <property type="entry name" value="OTU"/>
    <property type="match status" value="1"/>
</dbReference>
<dbReference type="AlphaFoldDB" id="A0A1Y1IHN6"/>
<dbReference type="Pfam" id="PF02338">
    <property type="entry name" value="OTU"/>
    <property type="match status" value="1"/>
</dbReference>
<dbReference type="SUPFAM" id="SSF54197">
    <property type="entry name" value="HIT-like"/>
    <property type="match status" value="1"/>
</dbReference>
<protein>
    <recommendedName>
        <fullName evidence="2">OTU domain-containing protein</fullName>
    </recommendedName>
</protein>
<dbReference type="SUPFAM" id="SSF54001">
    <property type="entry name" value="Cysteine proteinases"/>
    <property type="match status" value="1"/>
</dbReference>
<feature type="region of interest" description="Disordered" evidence="1">
    <location>
        <begin position="113"/>
        <end position="167"/>
    </location>
</feature>
<gene>
    <name evidence="3" type="ORF">KFL_006340090</name>
</gene>
<evidence type="ECO:0000259" key="2">
    <source>
        <dbReference type="PROSITE" id="PS50802"/>
    </source>
</evidence>
<evidence type="ECO:0000313" key="4">
    <source>
        <dbReference type="Proteomes" id="UP000054558"/>
    </source>
</evidence>
<keyword evidence="4" id="KW-1185">Reference proteome</keyword>
<dbReference type="Gene3D" id="3.90.70.80">
    <property type="match status" value="1"/>
</dbReference>
<organism evidence="3 4">
    <name type="scientific">Klebsormidium nitens</name>
    <name type="common">Green alga</name>
    <name type="synonym">Ulothrix nitens</name>
    <dbReference type="NCBI Taxonomy" id="105231"/>
    <lineage>
        <taxon>Eukaryota</taxon>
        <taxon>Viridiplantae</taxon>
        <taxon>Streptophyta</taxon>
        <taxon>Klebsormidiophyceae</taxon>
        <taxon>Klebsormidiales</taxon>
        <taxon>Klebsormidiaceae</taxon>
        <taxon>Klebsormidium</taxon>
    </lineage>
</organism>
<proteinExistence type="predicted"/>